<keyword evidence="1" id="KW-0472">Membrane</keyword>
<feature type="transmembrane region" description="Helical" evidence="1">
    <location>
        <begin position="12"/>
        <end position="32"/>
    </location>
</feature>
<protein>
    <submittedName>
        <fullName evidence="2">Uncharacterized protein</fullName>
    </submittedName>
</protein>
<comment type="caution">
    <text evidence="2">The sequence shown here is derived from an EMBL/GenBank/DDBJ whole genome shotgun (WGS) entry which is preliminary data.</text>
</comment>
<sequence length="84" mass="9741">MTTFKRILKRTLMYTLLVLGLAILMTFGYVGYRDVTGGKGYLAMRYLILTLESVVGGFFLFLIVVSLDTWSEHRKQKREQQSKK</sequence>
<evidence type="ECO:0000313" key="2">
    <source>
        <dbReference type="EMBL" id="GAN36313.1"/>
    </source>
</evidence>
<organism evidence="2 3">
    <name type="scientific">Lacticaseibacillus paracasei NRIC 0644</name>
    <dbReference type="NCBI Taxonomy" id="1435038"/>
    <lineage>
        <taxon>Bacteria</taxon>
        <taxon>Bacillati</taxon>
        <taxon>Bacillota</taxon>
        <taxon>Bacilli</taxon>
        <taxon>Lactobacillales</taxon>
        <taxon>Lactobacillaceae</taxon>
        <taxon>Lacticaseibacillus</taxon>
    </lineage>
</organism>
<proteinExistence type="predicted"/>
<feature type="transmembrane region" description="Helical" evidence="1">
    <location>
        <begin position="44"/>
        <end position="67"/>
    </location>
</feature>
<dbReference type="EMBL" id="BAYM01000064">
    <property type="protein sequence ID" value="GAN36313.1"/>
    <property type="molecule type" value="Genomic_DNA"/>
</dbReference>
<dbReference type="Proteomes" id="UP000032552">
    <property type="component" value="Unassembled WGS sequence"/>
</dbReference>
<evidence type="ECO:0000256" key="1">
    <source>
        <dbReference type="SAM" id="Phobius"/>
    </source>
</evidence>
<reference evidence="3" key="1">
    <citation type="submission" date="2014-05" db="EMBL/GenBank/DDBJ databases">
        <title>Whole genome sequencing of Lactobacillus casei NRIC0644.</title>
        <authorList>
            <person name="Atarashi H."/>
            <person name="Yoshida Y."/>
            <person name="Fujimura S."/>
            <person name="Tanaka N."/>
            <person name="Shiwa Y."/>
            <person name="Yoshikawa H."/>
            <person name="Okada S."/>
            <person name="Nakagawa J."/>
        </authorList>
    </citation>
    <scope>NUCLEOTIDE SEQUENCE [LARGE SCALE GENOMIC DNA]</scope>
    <source>
        <strain evidence="3">NRIC0644</strain>
    </source>
</reference>
<keyword evidence="1" id="KW-0812">Transmembrane</keyword>
<keyword evidence="1" id="KW-1133">Transmembrane helix</keyword>
<gene>
    <name evidence="2" type="ORF">LC0644_0902</name>
</gene>
<name>A0A0C9QCG3_LACPA</name>
<accession>A0A0C9QCG3</accession>
<dbReference type="GeneID" id="57091431"/>
<evidence type="ECO:0000313" key="3">
    <source>
        <dbReference type="Proteomes" id="UP000032552"/>
    </source>
</evidence>
<dbReference type="AlphaFoldDB" id="A0A0C9QCG3"/>
<dbReference type="RefSeq" id="WP_003568256.1">
    <property type="nucleotide sequence ID" value="NZ_BAYM01000064.1"/>
</dbReference>